<evidence type="ECO:0000256" key="3">
    <source>
        <dbReference type="ARBA" id="ARBA00022729"/>
    </source>
</evidence>
<evidence type="ECO:0000256" key="6">
    <source>
        <dbReference type="ARBA" id="ARBA00022837"/>
    </source>
</evidence>
<dbReference type="OrthoDB" id="1902587at2759"/>
<dbReference type="EC" id="5.2.1.8" evidence="2 10"/>
<evidence type="ECO:0000256" key="9">
    <source>
        <dbReference type="ARBA" id="ARBA00023235"/>
    </source>
</evidence>
<evidence type="ECO:0000256" key="2">
    <source>
        <dbReference type="ARBA" id="ARBA00013194"/>
    </source>
</evidence>
<dbReference type="GO" id="GO:0005783">
    <property type="term" value="C:endoplasmic reticulum"/>
    <property type="evidence" value="ECO:0007669"/>
    <property type="project" value="UniProtKB-ARBA"/>
</dbReference>
<evidence type="ECO:0000256" key="8">
    <source>
        <dbReference type="ARBA" id="ARBA00023180"/>
    </source>
</evidence>
<evidence type="ECO:0000259" key="13">
    <source>
        <dbReference type="PROSITE" id="PS50222"/>
    </source>
</evidence>
<name>A0A2G8LGM2_STIJA</name>
<comment type="catalytic activity">
    <reaction evidence="1 10">
        <text>[protein]-peptidylproline (omega=180) = [protein]-peptidylproline (omega=0)</text>
        <dbReference type="Rhea" id="RHEA:16237"/>
        <dbReference type="Rhea" id="RHEA-COMP:10747"/>
        <dbReference type="Rhea" id="RHEA-COMP:10748"/>
        <dbReference type="ChEBI" id="CHEBI:83833"/>
        <dbReference type="ChEBI" id="CHEBI:83834"/>
        <dbReference type="EC" id="5.2.1.8"/>
    </reaction>
</comment>
<feature type="domain" description="EF-hand" evidence="13">
    <location>
        <begin position="143"/>
        <end position="171"/>
    </location>
</feature>
<dbReference type="PROSITE" id="PS50222">
    <property type="entry name" value="EF_HAND_2"/>
    <property type="match status" value="2"/>
</dbReference>
<dbReference type="CDD" id="cd00051">
    <property type="entry name" value="EFh"/>
    <property type="match status" value="1"/>
</dbReference>
<proteinExistence type="predicted"/>
<dbReference type="Proteomes" id="UP000230750">
    <property type="component" value="Unassembled WGS sequence"/>
</dbReference>
<evidence type="ECO:0000259" key="12">
    <source>
        <dbReference type="PROSITE" id="PS50059"/>
    </source>
</evidence>
<dbReference type="AlphaFoldDB" id="A0A2G8LGM2"/>
<evidence type="ECO:0000256" key="11">
    <source>
        <dbReference type="SAM" id="SignalP"/>
    </source>
</evidence>
<comment type="caution">
    <text evidence="14">The sequence shown here is derived from an EMBL/GenBank/DDBJ whole genome shotgun (WGS) entry which is preliminary data.</text>
</comment>
<reference evidence="14 15" key="1">
    <citation type="journal article" date="2017" name="PLoS Biol.">
        <title>The sea cucumber genome provides insights into morphological evolution and visceral regeneration.</title>
        <authorList>
            <person name="Zhang X."/>
            <person name="Sun L."/>
            <person name="Yuan J."/>
            <person name="Sun Y."/>
            <person name="Gao Y."/>
            <person name="Zhang L."/>
            <person name="Li S."/>
            <person name="Dai H."/>
            <person name="Hamel J.F."/>
            <person name="Liu C."/>
            <person name="Yu Y."/>
            <person name="Liu S."/>
            <person name="Lin W."/>
            <person name="Guo K."/>
            <person name="Jin S."/>
            <person name="Xu P."/>
            <person name="Storey K.B."/>
            <person name="Huan P."/>
            <person name="Zhang T."/>
            <person name="Zhou Y."/>
            <person name="Zhang J."/>
            <person name="Lin C."/>
            <person name="Li X."/>
            <person name="Xing L."/>
            <person name="Huo D."/>
            <person name="Sun M."/>
            <person name="Wang L."/>
            <person name="Mercier A."/>
            <person name="Li F."/>
            <person name="Yang H."/>
            <person name="Xiang J."/>
        </authorList>
    </citation>
    <scope>NUCLEOTIDE SEQUENCE [LARGE SCALE GENOMIC DNA]</scope>
    <source>
        <strain evidence="14">Shaxun</strain>
        <tissue evidence="14">Muscle</tissue>
    </source>
</reference>
<dbReference type="PANTHER" id="PTHR46222">
    <property type="entry name" value="PEPTIDYL-PROLYL CIS-TRANS ISOMERASE FKBP7/14"/>
    <property type="match status" value="1"/>
</dbReference>
<dbReference type="InterPro" id="IPR018247">
    <property type="entry name" value="EF_Hand_1_Ca_BS"/>
</dbReference>
<dbReference type="SUPFAM" id="SSF47473">
    <property type="entry name" value="EF-hand"/>
    <property type="match status" value="1"/>
</dbReference>
<evidence type="ECO:0000313" key="14">
    <source>
        <dbReference type="EMBL" id="PIK59396.1"/>
    </source>
</evidence>
<evidence type="ECO:0000256" key="7">
    <source>
        <dbReference type="ARBA" id="ARBA00023110"/>
    </source>
</evidence>
<dbReference type="EMBL" id="MRZV01000084">
    <property type="protein sequence ID" value="PIK59396.1"/>
    <property type="molecule type" value="Genomic_DNA"/>
</dbReference>
<protein>
    <recommendedName>
        <fullName evidence="2 10">peptidylprolyl isomerase</fullName>
        <ecNumber evidence="2 10">5.2.1.8</ecNumber>
    </recommendedName>
</protein>
<dbReference type="InterPro" id="IPR052273">
    <property type="entry name" value="PPIase_FKBP"/>
</dbReference>
<dbReference type="InterPro" id="IPR046357">
    <property type="entry name" value="PPIase_dom_sf"/>
</dbReference>
<organism evidence="14 15">
    <name type="scientific">Stichopus japonicus</name>
    <name type="common">Sea cucumber</name>
    <dbReference type="NCBI Taxonomy" id="307972"/>
    <lineage>
        <taxon>Eukaryota</taxon>
        <taxon>Metazoa</taxon>
        <taxon>Echinodermata</taxon>
        <taxon>Eleutherozoa</taxon>
        <taxon>Echinozoa</taxon>
        <taxon>Holothuroidea</taxon>
        <taxon>Aspidochirotacea</taxon>
        <taxon>Aspidochirotida</taxon>
        <taxon>Stichopodidae</taxon>
        <taxon>Apostichopus</taxon>
    </lineage>
</organism>
<keyword evidence="8" id="KW-0325">Glycoprotein</keyword>
<evidence type="ECO:0000256" key="1">
    <source>
        <dbReference type="ARBA" id="ARBA00000971"/>
    </source>
</evidence>
<dbReference type="PROSITE" id="PS51257">
    <property type="entry name" value="PROKAR_LIPOPROTEIN"/>
    <property type="match status" value="1"/>
</dbReference>
<dbReference type="InterPro" id="IPR001179">
    <property type="entry name" value="PPIase_FKBP_dom"/>
</dbReference>
<evidence type="ECO:0000256" key="5">
    <source>
        <dbReference type="ARBA" id="ARBA00022824"/>
    </source>
</evidence>
<keyword evidence="5" id="KW-0256">Endoplasmic reticulum</keyword>
<keyword evidence="3 11" id="KW-0732">Signal</keyword>
<dbReference type="Pfam" id="PF13499">
    <property type="entry name" value="EF-hand_7"/>
    <property type="match status" value="1"/>
</dbReference>
<dbReference type="InterPro" id="IPR002048">
    <property type="entry name" value="EF_hand_dom"/>
</dbReference>
<keyword evidence="7 10" id="KW-0697">Rotamase</keyword>
<keyword evidence="15" id="KW-1185">Reference proteome</keyword>
<feature type="chain" id="PRO_5013741968" description="peptidylprolyl isomerase" evidence="11">
    <location>
        <begin position="22"/>
        <end position="211"/>
    </location>
</feature>
<dbReference type="Gene3D" id="3.10.50.40">
    <property type="match status" value="1"/>
</dbReference>
<evidence type="ECO:0000256" key="4">
    <source>
        <dbReference type="ARBA" id="ARBA00022737"/>
    </source>
</evidence>
<dbReference type="SUPFAM" id="SSF54534">
    <property type="entry name" value="FKBP-like"/>
    <property type="match status" value="1"/>
</dbReference>
<evidence type="ECO:0000256" key="10">
    <source>
        <dbReference type="PROSITE-ProRule" id="PRU00277"/>
    </source>
</evidence>
<dbReference type="Pfam" id="PF00254">
    <property type="entry name" value="FKBP_C"/>
    <property type="match status" value="1"/>
</dbReference>
<dbReference type="STRING" id="307972.A0A2G8LGM2"/>
<gene>
    <name evidence="14" type="ORF">BSL78_03698</name>
</gene>
<evidence type="ECO:0000313" key="15">
    <source>
        <dbReference type="Proteomes" id="UP000230750"/>
    </source>
</evidence>
<feature type="domain" description="EF-hand" evidence="13">
    <location>
        <begin position="178"/>
        <end position="211"/>
    </location>
</feature>
<keyword evidence="6" id="KW-0106">Calcium</keyword>
<dbReference type="InterPro" id="IPR011992">
    <property type="entry name" value="EF-hand-dom_pair"/>
</dbReference>
<dbReference type="GO" id="GO:0005509">
    <property type="term" value="F:calcium ion binding"/>
    <property type="evidence" value="ECO:0007669"/>
    <property type="project" value="InterPro"/>
</dbReference>
<keyword evidence="4" id="KW-0677">Repeat</keyword>
<dbReference type="PROSITE" id="PS50059">
    <property type="entry name" value="FKBP_PPIASE"/>
    <property type="match status" value="1"/>
</dbReference>
<keyword evidence="9 10" id="KW-0413">Isomerase</keyword>
<feature type="domain" description="PPIase FKBP-type" evidence="12">
    <location>
        <begin position="45"/>
        <end position="136"/>
    </location>
</feature>
<feature type="signal peptide" evidence="11">
    <location>
        <begin position="1"/>
        <end position="21"/>
    </location>
</feature>
<dbReference type="PANTHER" id="PTHR46222:SF3">
    <property type="entry name" value="PEPTIDYLPROLYL ISOMERASE"/>
    <property type="match status" value="1"/>
</dbReference>
<dbReference type="PROSITE" id="PS00018">
    <property type="entry name" value="EF_HAND_1"/>
    <property type="match status" value="2"/>
</dbReference>
<dbReference type="GO" id="GO:0003755">
    <property type="term" value="F:peptidyl-prolyl cis-trans isomerase activity"/>
    <property type="evidence" value="ECO:0007669"/>
    <property type="project" value="UniProtKB-KW"/>
</dbReference>
<dbReference type="Gene3D" id="1.10.238.10">
    <property type="entry name" value="EF-hand"/>
    <property type="match status" value="1"/>
</dbReference>
<accession>A0A2G8LGM2</accession>
<sequence>MNIFKVYLSVIFGSLLTVISCEVEGFSRYTVVEEAETCEEKTKDGDYLVISYTGEYTDDGEKFDDSETKGDPFYFKLGDQKVRVRLEKSLQDMCVGEIREIYISGQEIDGHQNSGAIVPDESRGEVFYRIELLKILDKPPTPNLFKKMDFDGDKQISKKELLDFVNTGAVGGLERHGTVEDAVNVIFKGQDSDEDGFISFEEFSGPKHDEL</sequence>